<comment type="caution">
    <text evidence="1">The sequence shown here is derived from an EMBL/GenBank/DDBJ whole genome shotgun (WGS) entry which is preliminary data.</text>
</comment>
<name>A0A550C2B0_9AGAR</name>
<dbReference type="OrthoDB" id="3160134at2759"/>
<evidence type="ECO:0000313" key="2">
    <source>
        <dbReference type="Proteomes" id="UP000320762"/>
    </source>
</evidence>
<dbReference type="AlphaFoldDB" id="A0A550C2B0"/>
<gene>
    <name evidence="1" type="ORF">BD626DRAFT_365941</name>
</gene>
<protein>
    <submittedName>
        <fullName evidence="1">Uncharacterized protein</fullName>
    </submittedName>
</protein>
<dbReference type="EMBL" id="VDMD01000032">
    <property type="protein sequence ID" value="TRM58943.1"/>
    <property type="molecule type" value="Genomic_DNA"/>
</dbReference>
<keyword evidence="2" id="KW-1185">Reference proteome</keyword>
<proteinExistence type="predicted"/>
<feature type="non-terminal residue" evidence="1">
    <location>
        <position position="1"/>
    </location>
</feature>
<dbReference type="InterPro" id="IPR046521">
    <property type="entry name" value="DUF6698"/>
</dbReference>
<organism evidence="1 2">
    <name type="scientific">Schizophyllum amplum</name>
    <dbReference type="NCBI Taxonomy" id="97359"/>
    <lineage>
        <taxon>Eukaryota</taxon>
        <taxon>Fungi</taxon>
        <taxon>Dikarya</taxon>
        <taxon>Basidiomycota</taxon>
        <taxon>Agaricomycotina</taxon>
        <taxon>Agaricomycetes</taxon>
        <taxon>Agaricomycetidae</taxon>
        <taxon>Agaricales</taxon>
        <taxon>Schizophyllaceae</taxon>
        <taxon>Schizophyllum</taxon>
    </lineage>
</organism>
<dbReference type="Proteomes" id="UP000320762">
    <property type="component" value="Unassembled WGS sequence"/>
</dbReference>
<accession>A0A550C2B0</accession>
<evidence type="ECO:0000313" key="1">
    <source>
        <dbReference type="EMBL" id="TRM58943.1"/>
    </source>
</evidence>
<feature type="non-terminal residue" evidence="1">
    <location>
        <position position="308"/>
    </location>
</feature>
<reference evidence="1 2" key="1">
    <citation type="journal article" date="2019" name="New Phytol.">
        <title>Comparative genomics reveals unique wood-decay strategies and fruiting body development in the Schizophyllaceae.</title>
        <authorList>
            <person name="Almasi E."/>
            <person name="Sahu N."/>
            <person name="Krizsan K."/>
            <person name="Balint B."/>
            <person name="Kovacs G.M."/>
            <person name="Kiss B."/>
            <person name="Cseklye J."/>
            <person name="Drula E."/>
            <person name="Henrissat B."/>
            <person name="Nagy I."/>
            <person name="Chovatia M."/>
            <person name="Adam C."/>
            <person name="LaButti K."/>
            <person name="Lipzen A."/>
            <person name="Riley R."/>
            <person name="Grigoriev I.V."/>
            <person name="Nagy L.G."/>
        </authorList>
    </citation>
    <scope>NUCLEOTIDE SEQUENCE [LARGE SCALE GENOMIC DNA]</scope>
    <source>
        <strain evidence="1 2">NL-1724</strain>
    </source>
</reference>
<dbReference type="Pfam" id="PF20414">
    <property type="entry name" value="DUF6698"/>
    <property type="match status" value="1"/>
</dbReference>
<sequence>AHAAFLKQFAHKGRIFGRYCNMFDPIINILQVGIARDINAPRSQFTKDNNFLYDAYYRFVSLFPDLLDIFDKLVDLPDGDLLLEDFANAMTVTRNQSRSDDVKGTKFAMSDWSRKDFKVPHPGGNNKGEAGYHHVDCARLIAPTNVDPVDEEARLKLVRLETPRSPDSLCRVLYENENFRDRNAFLKHPYLVTCYKHIFCGPSSALEDAGETGQHRQGNGDKHNIKEVSLQAIAYCACLVHFALSSQINFNYGGSSKGWQYGRCDSLLSWWNERVYADCRSYTAETANDSAARKLQDEFRAEAEAEAR</sequence>
<dbReference type="STRING" id="97359.A0A550C2B0"/>